<dbReference type="GO" id="GO:0016740">
    <property type="term" value="F:transferase activity"/>
    <property type="evidence" value="ECO:0007669"/>
    <property type="project" value="UniProtKB-KW"/>
</dbReference>
<keyword evidence="1" id="KW-0808">Transferase</keyword>
<evidence type="ECO:0000313" key="1">
    <source>
        <dbReference type="EMBL" id="NML63649.1"/>
    </source>
</evidence>
<proteinExistence type="predicted"/>
<keyword evidence="2" id="KW-1185">Reference proteome</keyword>
<comment type="caution">
    <text evidence="1">The sequence shown here is derived from an EMBL/GenBank/DDBJ whole genome shotgun (WGS) entry which is preliminary data.</text>
</comment>
<accession>A0A7Y0AA93</accession>
<name>A0A7Y0AA93_9BACT</name>
<dbReference type="RefSeq" id="WP_169528995.1">
    <property type="nucleotide sequence ID" value="NZ_JABBGH010000001.1"/>
</dbReference>
<dbReference type="SUPFAM" id="SSF53756">
    <property type="entry name" value="UDP-Glycosyltransferase/glycogen phosphorylase"/>
    <property type="match status" value="1"/>
</dbReference>
<sequence>MKIAFLCGSLEPGRDGVGDYVRQLALELRRQGQQTVAIALKDQYITEVVVLPLLLIKEALPVLRLPAKWPAFRRFRQAHQWLEEFQPSWISIQFVPYSFHQKGLPVTLGEKIIRLAHNRQIHLMMHECWIGNEPGTTLKRQLISCLQKKLINRLISYIHPSVIHTHLPVYQASLQRLGWHALPLPLFSNIPVSQNPLLETETSQRIFRIGIFSQISFNSPFITFLIAFITQLIQYPHSYQIEILLIGGEPAKMSVIKSELEIILNLRGQVRYTGFIEPIKLSDALQGCQLGITTVPRNGLGKSGSVAAFLAHGIPVAAPYIHPEAISTDIGFFSANLRSAILTEPDIASYQNTKIAAQKAKNIITLSKIARTFLIDISNK</sequence>
<gene>
    <name evidence="1" type="ORF">HHL22_00345</name>
</gene>
<protein>
    <submittedName>
        <fullName evidence="1">Glycosyltransferase family 4 protein</fullName>
    </submittedName>
</protein>
<organism evidence="1 2">
    <name type="scientific">Hymenobacter polaris</name>
    <dbReference type="NCBI Taxonomy" id="2682546"/>
    <lineage>
        <taxon>Bacteria</taxon>
        <taxon>Pseudomonadati</taxon>
        <taxon>Bacteroidota</taxon>
        <taxon>Cytophagia</taxon>
        <taxon>Cytophagales</taxon>
        <taxon>Hymenobacteraceae</taxon>
        <taxon>Hymenobacter</taxon>
    </lineage>
</organism>
<dbReference type="Gene3D" id="3.40.50.2000">
    <property type="entry name" value="Glycogen Phosphorylase B"/>
    <property type="match status" value="1"/>
</dbReference>
<dbReference type="AlphaFoldDB" id="A0A7Y0AA93"/>
<evidence type="ECO:0000313" key="2">
    <source>
        <dbReference type="Proteomes" id="UP000559626"/>
    </source>
</evidence>
<dbReference type="Proteomes" id="UP000559626">
    <property type="component" value="Unassembled WGS sequence"/>
</dbReference>
<dbReference type="EMBL" id="JABBGH010000001">
    <property type="protein sequence ID" value="NML63649.1"/>
    <property type="molecule type" value="Genomic_DNA"/>
</dbReference>
<reference evidence="1 2" key="1">
    <citation type="submission" date="2020-04" db="EMBL/GenBank/DDBJ databases">
        <title>Hymenobacter polaris sp. nov., isolated from Arctic soil.</title>
        <authorList>
            <person name="Dahal R.H."/>
        </authorList>
    </citation>
    <scope>NUCLEOTIDE SEQUENCE [LARGE SCALE GENOMIC DNA]</scope>
    <source>
        <strain evidence="1 2">RP-2-7</strain>
    </source>
</reference>